<accession>A0A1I4KBC1</accession>
<dbReference type="AlphaFoldDB" id="A0A1I4KBC1"/>
<organism evidence="6 7">
    <name type="scientific">Methylobacterium pseudosasicola</name>
    <dbReference type="NCBI Taxonomy" id="582667"/>
    <lineage>
        <taxon>Bacteria</taxon>
        <taxon>Pseudomonadati</taxon>
        <taxon>Pseudomonadota</taxon>
        <taxon>Alphaproteobacteria</taxon>
        <taxon>Hyphomicrobiales</taxon>
        <taxon>Methylobacteriaceae</taxon>
        <taxon>Methylobacterium</taxon>
    </lineage>
</organism>
<dbReference type="SUPFAM" id="SSF53850">
    <property type="entry name" value="Periplasmic binding protein-like II"/>
    <property type="match status" value="1"/>
</dbReference>
<evidence type="ECO:0000256" key="4">
    <source>
        <dbReference type="SAM" id="SignalP"/>
    </source>
</evidence>
<feature type="domain" description="Solute-binding protein family 5" evidence="5">
    <location>
        <begin position="90"/>
        <end position="443"/>
    </location>
</feature>
<dbReference type="PIRSF" id="PIRSF002741">
    <property type="entry name" value="MppA"/>
    <property type="match status" value="1"/>
</dbReference>
<dbReference type="GO" id="GO:0030288">
    <property type="term" value="C:outer membrane-bounded periplasmic space"/>
    <property type="evidence" value="ECO:0007669"/>
    <property type="project" value="UniProtKB-ARBA"/>
</dbReference>
<dbReference type="CDD" id="cd08492">
    <property type="entry name" value="PBP2_NikA_DppA_OppA_like_15"/>
    <property type="match status" value="1"/>
</dbReference>
<dbReference type="PANTHER" id="PTHR30290">
    <property type="entry name" value="PERIPLASMIC BINDING COMPONENT OF ABC TRANSPORTER"/>
    <property type="match status" value="1"/>
</dbReference>
<evidence type="ECO:0000313" key="7">
    <source>
        <dbReference type="Proteomes" id="UP000199048"/>
    </source>
</evidence>
<evidence type="ECO:0000256" key="3">
    <source>
        <dbReference type="ARBA" id="ARBA00022729"/>
    </source>
</evidence>
<evidence type="ECO:0000259" key="5">
    <source>
        <dbReference type="Pfam" id="PF00496"/>
    </source>
</evidence>
<sequence length="551" mass="59530">MSAHGVRLPPSRRRLLTATAALAATSALRLPVLAANAAVPGGFRDGGDLVFLIDSLGPTWIPNNSAISSFQGHVWGHVTDKLAYVDADGKVSPWIATGWEQNSDATEFTLHLKDGVTFSDGTPLDASAVVANLDIWYAGRIKEGINPIGLFPKTYDHAEAVDPTTVKVVFKAPTLGFIPTLGYHGSILISPKTLAQPVAQQADLARTSGSGPYLVAAWKEGDFVKLIKRKDYNWGPAAVGHTGPAHLDSITYKVVTEPSLRVSAVQSGQADIAYSASPQELKSLKEAGFTIATPRYLGFVNGWAINTKLAPYNDVKVRQALQAGINRQEIIDTVYTPDWKLATSFIQSNVPGATDHSDLLAYNPRKAETLLDEAGWIKGRGGIRTKDGKPLSLTLYSNPYLATAKSVDELIAQQLGRIGWKVDIRAYDVVTYGQKVTIGGPAVPAYEVTRSFIDAGTVAGILTDANNGENWFALGESDATLNDLRDKIAGARSVEIRNPLLDDLQRYVLEQGYFIPRTQIVQRIYVQSPKIKGETYNGIAYASYYTAARSA</sequence>
<feature type="chain" id="PRO_5011767909" evidence="4">
    <location>
        <begin position="38"/>
        <end position="551"/>
    </location>
</feature>
<keyword evidence="3 4" id="KW-0732">Signal</keyword>
<evidence type="ECO:0000313" key="6">
    <source>
        <dbReference type="EMBL" id="SFL75766.1"/>
    </source>
</evidence>
<dbReference type="STRING" id="582667.SAMN05192568_10109"/>
<evidence type="ECO:0000256" key="1">
    <source>
        <dbReference type="ARBA" id="ARBA00004418"/>
    </source>
</evidence>
<keyword evidence="7" id="KW-1185">Reference proteome</keyword>
<dbReference type="PANTHER" id="PTHR30290:SF38">
    <property type="entry name" value="D,D-DIPEPTIDE-BINDING PERIPLASMIC PROTEIN DDPA-RELATED"/>
    <property type="match status" value="1"/>
</dbReference>
<dbReference type="Proteomes" id="UP000199048">
    <property type="component" value="Unassembled WGS sequence"/>
</dbReference>
<dbReference type="PROSITE" id="PS51318">
    <property type="entry name" value="TAT"/>
    <property type="match status" value="1"/>
</dbReference>
<dbReference type="Gene3D" id="3.10.105.10">
    <property type="entry name" value="Dipeptide-binding Protein, Domain 3"/>
    <property type="match status" value="1"/>
</dbReference>
<dbReference type="Pfam" id="PF00496">
    <property type="entry name" value="SBP_bac_5"/>
    <property type="match status" value="1"/>
</dbReference>
<comment type="similarity">
    <text evidence="2">Belongs to the bacterial solute-binding protein 5 family.</text>
</comment>
<reference evidence="7" key="1">
    <citation type="submission" date="2016-10" db="EMBL/GenBank/DDBJ databases">
        <authorList>
            <person name="Varghese N."/>
            <person name="Submissions S."/>
        </authorList>
    </citation>
    <scope>NUCLEOTIDE SEQUENCE [LARGE SCALE GENOMIC DNA]</scope>
    <source>
        <strain evidence="7">BL36</strain>
    </source>
</reference>
<dbReference type="Gene3D" id="3.40.190.10">
    <property type="entry name" value="Periplasmic binding protein-like II"/>
    <property type="match status" value="1"/>
</dbReference>
<dbReference type="GO" id="GO:0043190">
    <property type="term" value="C:ATP-binding cassette (ABC) transporter complex"/>
    <property type="evidence" value="ECO:0007669"/>
    <property type="project" value="InterPro"/>
</dbReference>
<dbReference type="EMBL" id="FOTK01000010">
    <property type="protein sequence ID" value="SFL75766.1"/>
    <property type="molecule type" value="Genomic_DNA"/>
</dbReference>
<gene>
    <name evidence="6" type="ORF">SAMN05192568_10109</name>
</gene>
<dbReference type="RefSeq" id="WP_092040389.1">
    <property type="nucleotide sequence ID" value="NZ_FOTK01000010.1"/>
</dbReference>
<dbReference type="InterPro" id="IPR006311">
    <property type="entry name" value="TAT_signal"/>
</dbReference>
<dbReference type="InterPro" id="IPR030678">
    <property type="entry name" value="Peptide/Ni-bd"/>
</dbReference>
<proteinExistence type="inferred from homology"/>
<dbReference type="InterPro" id="IPR000914">
    <property type="entry name" value="SBP_5_dom"/>
</dbReference>
<dbReference type="InterPro" id="IPR039424">
    <property type="entry name" value="SBP_5"/>
</dbReference>
<feature type="signal peptide" evidence="4">
    <location>
        <begin position="1"/>
        <end position="37"/>
    </location>
</feature>
<comment type="subcellular location">
    <subcellularLocation>
        <location evidence="1">Periplasm</location>
    </subcellularLocation>
</comment>
<dbReference type="GO" id="GO:0015833">
    <property type="term" value="P:peptide transport"/>
    <property type="evidence" value="ECO:0007669"/>
    <property type="project" value="TreeGrafter"/>
</dbReference>
<name>A0A1I4KBC1_9HYPH</name>
<evidence type="ECO:0000256" key="2">
    <source>
        <dbReference type="ARBA" id="ARBA00005695"/>
    </source>
</evidence>
<protein>
    <submittedName>
        <fullName evidence="6">Peptide/nickel transport system substrate-binding protein</fullName>
    </submittedName>
</protein>
<dbReference type="GO" id="GO:1904680">
    <property type="term" value="F:peptide transmembrane transporter activity"/>
    <property type="evidence" value="ECO:0007669"/>
    <property type="project" value="TreeGrafter"/>
</dbReference>
<dbReference type="OrthoDB" id="9801912at2"/>